<feature type="transmembrane region" description="Helical" evidence="1">
    <location>
        <begin position="245"/>
        <end position="270"/>
    </location>
</feature>
<organism evidence="2 3">
    <name type="scientific">Litoribacillus peritrichatus</name>
    <dbReference type="NCBI Taxonomy" id="718191"/>
    <lineage>
        <taxon>Bacteria</taxon>
        <taxon>Pseudomonadati</taxon>
        <taxon>Pseudomonadota</taxon>
        <taxon>Gammaproteobacteria</taxon>
        <taxon>Oceanospirillales</taxon>
        <taxon>Oceanospirillaceae</taxon>
        <taxon>Litoribacillus</taxon>
    </lineage>
</organism>
<feature type="transmembrane region" description="Helical" evidence="1">
    <location>
        <begin position="93"/>
        <end position="113"/>
    </location>
</feature>
<evidence type="ECO:0000313" key="2">
    <source>
        <dbReference type="EMBL" id="GAA3927457.1"/>
    </source>
</evidence>
<gene>
    <name evidence="2" type="ORF">GCM10022277_24740</name>
</gene>
<dbReference type="EMBL" id="BAABBN010000007">
    <property type="protein sequence ID" value="GAA3927457.1"/>
    <property type="molecule type" value="Genomic_DNA"/>
</dbReference>
<keyword evidence="3" id="KW-1185">Reference proteome</keyword>
<sequence>MLWLARTALSSPLHAISLAVGFTILPLLTWLGAAIAALIMLAKGPKDGVSCFVAALIPSIYFAVEGEGQRADFIYLSLTWLIAVVLWWSRSWIWVLGALVVAGAAQHLLFPVVTDQQLTLLVNEVGKLLEELAKQNPEAGVFQAPDPVMYSGMIQFAVMFGALISLMFARMLQAAIYNPGGFQKEFHSIRLPSSFVSLLILVTLLVGLTDGSLNGLIPMMMLPLAIAGISLVHGSIGIKKLGGNWLVLFYISLVLVGSLTLLLLVVFAVLDSAFDFRKRLANKINSDSQ</sequence>
<accession>A0ABP7MPC4</accession>
<protein>
    <recommendedName>
        <fullName evidence="4">DUF2232 domain-containing protein</fullName>
    </recommendedName>
</protein>
<evidence type="ECO:0008006" key="4">
    <source>
        <dbReference type="Google" id="ProtNLM"/>
    </source>
</evidence>
<dbReference type="Proteomes" id="UP001501565">
    <property type="component" value="Unassembled WGS sequence"/>
</dbReference>
<proteinExistence type="predicted"/>
<feature type="transmembrane region" description="Helical" evidence="1">
    <location>
        <begin position="15"/>
        <end position="41"/>
    </location>
</feature>
<feature type="transmembrane region" description="Helical" evidence="1">
    <location>
        <begin position="215"/>
        <end position="233"/>
    </location>
</feature>
<feature type="transmembrane region" description="Helical" evidence="1">
    <location>
        <begin position="70"/>
        <end position="88"/>
    </location>
</feature>
<evidence type="ECO:0000313" key="3">
    <source>
        <dbReference type="Proteomes" id="UP001501565"/>
    </source>
</evidence>
<comment type="caution">
    <text evidence="2">The sequence shown here is derived from an EMBL/GenBank/DDBJ whole genome shotgun (WGS) entry which is preliminary data.</text>
</comment>
<feature type="transmembrane region" description="Helical" evidence="1">
    <location>
        <begin position="148"/>
        <end position="169"/>
    </location>
</feature>
<keyword evidence="1" id="KW-0472">Membrane</keyword>
<keyword evidence="1" id="KW-0812">Transmembrane</keyword>
<feature type="transmembrane region" description="Helical" evidence="1">
    <location>
        <begin position="48"/>
        <end position="64"/>
    </location>
</feature>
<feature type="transmembrane region" description="Helical" evidence="1">
    <location>
        <begin position="189"/>
        <end position="209"/>
    </location>
</feature>
<name>A0ABP7MPC4_9GAMM</name>
<evidence type="ECO:0000256" key="1">
    <source>
        <dbReference type="SAM" id="Phobius"/>
    </source>
</evidence>
<keyword evidence="1" id="KW-1133">Transmembrane helix</keyword>
<dbReference type="RefSeq" id="WP_344798843.1">
    <property type="nucleotide sequence ID" value="NZ_BAABBN010000007.1"/>
</dbReference>
<reference evidence="3" key="1">
    <citation type="journal article" date="2019" name="Int. J. Syst. Evol. Microbiol.">
        <title>The Global Catalogue of Microorganisms (GCM) 10K type strain sequencing project: providing services to taxonomists for standard genome sequencing and annotation.</title>
        <authorList>
            <consortium name="The Broad Institute Genomics Platform"/>
            <consortium name="The Broad Institute Genome Sequencing Center for Infectious Disease"/>
            <person name="Wu L."/>
            <person name="Ma J."/>
        </authorList>
    </citation>
    <scope>NUCLEOTIDE SEQUENCE [LARGE SCALE GENOMIC DNA]</scope>
    <source>
        <strain evidence="3">JCM 17551</strain>
    </source>
</reference>